<keyword evidence="1" id="KW-0479">Metal-binding</keyword>
<protein>
    <submittedName>
        <fullName evidence="8">Fungal transcriptional regulatory protein, N-terminal</fullName>
    </submittedName>
</protein>
<dbReference type="PANTHER" id="PTHR36206">
    <property type="entry name" value="ASPERCRYPTIN BIOSYNTHESIS CLUSTER-SPECIFIC TRANSCRIPTION REGULATOR ATNN-RELATED"/>
    <property type="match status" value="1"/>
</dbReference>
<evidence type="ECO:0000256" key="4">
    <source>
        <dbReference type="ARBA" id="ARBA00023125"/>
    </source>
</evidence>
<evidence type="ECO:0000259" key="7">
    <source>
        <dbReference type="PROSITE" id="PS50048"/>
    </source>
</evidence>
<dbReference type="PANTHER" id="PTHR36206:SF12">
    <property type="entry name" value="ASPERCRYPTIN BIOSYNTHESIS CLUSTER-SPECIFIC TRANSCRIPTION REGULATOR ATNN-RELATED"/>
    <property type="match status" value="1"/>
</dbReference>
<keyword evidence="9" id="KW-1185">Reference proteome</keyword>
<dbReference type="Gene3D" id="4.10.240.10">
    <property type="entry name" value="Zn(2)-C6 fungal-type DNA-binding domain"/>
    <property type="match status" value="1"/>
</dbReference>
<dbReference type="GO" id="GO:0000981">
    <property type="term" value="F:DNA-binding transcription factor activity, RNA polymerase II-specific"/>
    <property type="evidence" value="ECO:0007669"/>
    <property type="project" value="InterPro"/>
</dbReference>
<dbReference type="STRING" id="1429867.A0A0G4PN67"/>
<evidence type="ECO:0000256" key="1">
    <source>
        <dbReference type="ARBA" id="ARBA00022723"/>
    </source>
</evidence>
<accession>A0A0G4PN67</accession>
<dbReference type="Pfam" id="PF00172">
    <property type="entry name" value="Zn_clus"/>
    <property type="match status" value="1"/>
</dbReference>
<keyword evidence="3" id="KW-0805">Transcription regulation</keyword>
<dbReference type="SMART" id="SM00066">
    <property type="entry name" value="GAL4"/>
    <property type="match status" value="1"/>
</dbReference>
<proteinExistence type="predicted"/>
<dbReference type="InterPro" id="IPR001138">
    <property type="entry name" value="Zn2Cys6_DnaBD"/>
</dbReference>
<evidence type="ECO:0000256" key="5">
    <source>
        <dbReference type="ARBA" id="ARBA00023163"/>
    </source>
</evidence>
<feature type="domain" description="Zn(2)-C6 fungal-type" evidence="7">
    <location>
        <begin position="13"/>
        <end position="41"/>
    </location>
</feature>
<dbReference type="SUPFAM" id="SSF57701">
    <property type="entry name" value="Zn2/Cys6 DNA-binding domain"/>
    <property type="match status" value="1"/>
</dbReference>
<gene>
    <name evidence="8" type="ORF">PCAMFM013_S023g000079</name>
</gene>
<dbReference type="InterPro" id="IPR021858">
    <property type="entry name" value="Fun_TF"/>
</dbReference>
<reference evidence="8 9" key="1">
    <citation type="journal article" date="2014" name="Nat. Commun.">
        <title>Multiple recent horizontal transfers of a large genomic region in cheese making fungi.</title>
        <authorList>
            <person name="Cheeseman K."/>
            <person name="Ropars J."/>
            <person name="Renault P."/>
            <person name="Dupont J."/>
            <person name="Gouzy J."/>
            <person name="Branca A."/>
            <person name="Abraham A.L."/>
            <person name="Ceppi M."/>
            <person name="Conseiller E."/>
            <person name="Debuchy R."/>
            <person name="Malagnac F."/>
            <person name="Goarin A."/>
            <person name="Silar P."/>
            <person name="Lacoste S."/>
            <person name="Sallet E."/>
            <person name="Bensimon A."/>
            <person name="Giraud T."/>
            <person name="Brygoo Y."/>
        </authorList>
    </citation>
    <scope>NUCLEOTIDE SEQUENCE [LARGE SCALE GENOMIC DNA]</scope>
    <source>
        <strain evidence="9">FM 013</strain>
    </source>
</reference>
<evidence type="ECO:0000256" key="6">
    <source>
        <dbReference type="ARBA" id="ARBA00023242"/>
    </source>
</evidence>
<keyword evidence="4" id="KW-0238">DNA-binding</keyword>
<keyword evidence="2" id="KW-0862">Zinc</keyword>
<dbReference type="GO" id="GO:0008270">
    <property type="term" value="F:zinc ion binding"/>
    <property type="evidence" value="ECO:0007669"/>
    <property type="project" value="InterPro"/>
</dbReference>
<dbReference type="AlphaFoldDB" id="A0A0G4PN67"/>
<dbReference type="Pfam" id="PF11951">
    <property type="entry name" value="Fungal_trans_2"/>
    <property type="match status" value="1"/>
</dbReference>
<name>A0A0G4PN67_PENC3</name>
<keyword evidence="5" id="KW-0804">Transcription</keyword>
<evidence type="ECO:0000313" key="8">
    <source>
        <dbReference type="EMBL" id="CRL27621.1"/>
    </source>
</evidence>
<dbReference type="InterPro" id="IPR052360">
    <property type="entry name" value="Transcr_Regulatory_Proteins"/>
</dbReference>
<evidence type="ECO:0000256" key="2">
    <source>
        <dbReference type="ARBA" id="ARBA00022833"/>
    </source>
</evidence>
<organism evidence="8 9">
    <name type="scientific">Penicillium camemberti (strain FM 013)</name>
    <dbReference type="NCBI Taxonomy" id="1429867"/>
    <lineage>
        <taxon>Eukaryota</taxon>
        <taxon>Fungi</taxon>
        <taxon>Dikarya</taxon>
        <taxon>Ascomycota</taxon>
        <taxon>Pezizomycotina</taxon>
        <taxon>Eurotiomycetes</taxon>
        <taxon>Eurotiomycetidae</taxon>
        <taxon>Eurotiales</taxon>
        <taxon>Aspergillaceae</taxon>
        <taxon>Penicillium</taxon>
    </lineage>
</organism>
<dbReference type="Proteomes" id="UP000053732">
    <property type="component" value="Unassembled WGS sequence"/>
</dbReference>
<keyword evidence="6" id="KW-0539">Nucleus</keyword>
<evidence type="ECO:0000313" key="9">
    <source>
        <dbReference type="Proteomes" id="UP000053732"/>
    </source>
</evidence>
<evidence type="ECO:0000256" key="3">
    <source>
        <dbReference type="ARBA" id="ARBA00023015"/>
    </source>
</evidence>
<dbReference type="InterPro" id="IPR036864">
    <property type="entry name" value="Zn2-C6_fun-type_DNA-bd_sf"/>
</dbReference>
<dbReference type="GO" id="GO:0003677">
    <property type="term" value="F:DNA binding"/>
    <property type="evidence" value="ECO:0007669"/>
    <property type="project" value="UniProtKB-KW"/>
</dbReference>
<sequence>MPVTTKRSRGRTGCRTCRIRKVKCDEARPSCERCTSTGRACDGYELPSSDVRREALERRGKRRLYPQGRQSYITGVQLCGSVQSFPNLSRIEHQSFTFFQHHTANEIPGYFGSQLWSQTILQLCQSEPCILHAAVAVGALHRFMRGRCPSLQVSILLEPGMPFAIREYIKSVDLLRRRLDQAGDSCGQIALIACLLFICLEMLQGNRVGAIAHLRTGLRILSMQKMGRQTDMLCFESTSPVDQVESIFNRLDYESAMFGEPSPVLGLASFNSPLPNLIAPTGFSCVTEARNSLGCLYNAALRFRGELIHLAAVGMEDHKLDLAARHCIHHARTKTVDLTFRPDLIGRQAGLRFELERWISLFKEFSQNSSSAYAQSVILLEIQHFYIYFIICTCRNTHEVACDEFNDLFRRIVYLSKLFIHGASTALLSQPPVTFTLESGAVPSLYLIAMKCRNPATRRDAISLLEQTNCQEGMWEGQLIARFVTEIADLEEETTGITPLRSTEIPESSRFDSIVMATDIPGHGRLVCTRYQHELTGSLEIQMTERRFRLPTVGSSPGACRVDHVTRPAHRSLQPWKPRGSSPLRPLPQLQNINLLFPFAFSIITAGNCFDGFIRVTRVYLSTYVGRPDTNTTPIDNTLPRKAVYSVFQAMTPAHTVL</sequence>
<dbReference type="PROSITE" id="PS00463">
    <property type="entry name" value="ZN2_CY6_FUNGAL_1"/>
    <property type="match status" value="1"/>
</dbReference>
<dbReference type="CDD" id="cd00067">
    <property type="entry name" value="GAL4"/>
    <property type="match status" value="1"/>
</dbReference>
<dbReference type="EMBL" id="HG793156">
    <property type="protein sequence ID" value="CRL27621.1"/>
    <property type="molecule type" value="Genomic_DNA"/>
</dbReference>
<dbReference type="PROSITE" id="PS50048">
    <property type="entry name" value="ZN2_CY6_FUNGAL_2"/>
    <property type="match status" value="1"/>
</dbReference>